<protein>
    <submittedName>
        <fullName evidence="3">THP3 C2A9.11c</fullName>
    </submittedName>
</protein>
<dbReference type="Pfam" id="PF03399">
    <property type="entry name" value="SAC3_GANP"/>
    <property type="match status" value="1"/>
</dbReference>
<dbReference type="AlphaFoldDB" id="A0A0C2I699"/>
<gene>
    <name evidence="3" type="ORF">RF11_10952</name>
</gene>
<dbReference type="InterPro" id="IPR005062">
    <property type="entry name" value="SAC3/GANP/THP3_conserved"/>
</dbReference>
<feature type="compositionally biased region" description="Polar residues" evidence="1">
    <location>
        <begin position="9"/>
        <end position="23"/>
    </location>
</feature>
<name>A0A0C2I699_THEKT</name>
<dbReference type="PANTHER" id="PTHR12436">
    <property type="entry name" value="80 KDA MCM3-ASSOCIATED PROTEIN"/>
    <property type="match status" value="1"/>
</dbReference>
<feature type="domain" description="SAC3/GANP/THP3 conserved" evidence="2">
    <location>
        <begin position="303"/>
        <end position="526"/>
    </location>
</feature>
<reference evidence="3 4" key="1">
    <citation type="journal article" date="2014" name="Genome Biol. Evol.">
        <title>The genome of the myxosporean Thelohanellus kitauei shows adaptations to nutrient acquisition within its fish host.</title>
        <authorList>
            <person name="Yang Y."/>
            <person name="Xiong J."/>
            <person name="Zhou Z."/>
            <person name="Huo F."/>
            <person name="Miao W."/>
            <person name="Ran C."/>
            <person name="Liu Y."/>
            <person name="Zhang J."/>
            <person name="Feng J."/>
            <person name="Wang M."/>
            <person name="Wang M."/>
            <person name="Wang L."/>
            <person name="Yao B."/>
        </authorList>
    </citation>
    <scope>NUCLEOTIDE SEQUENCE [LARGE SCALE GENOMIC DNA]</scope>
    <source>
        <strain evidence="3">Wuqing</strain>
    </source>
</reference>
<evidence type="ECO:0000313" key="4">
    <source>
        <dbReference type="Proteomes" id="UP000031668"/>
    </source>
</evidence>
<dbReference type="InterPro" id="IPR045107">
    <property type="entry name" value="SAC3/GANP/THP3"/>
</dbReference>
<dbReference type="PANTHER" id="PTHR12436:SF4">
    <property type="entry name" value="LEUKOCYTE RECEPTOR CLUSTER MEMBER 8"/>
    <property type="match status" value="1"/>
</dbReference>
<dbReference type="GO" id="GO:0005634">
    <property type="term" value="C:nucleus"/>
    <property type="evidence" value="ECO:0007669"/>
    <property type="project" value="TreeGrafter"/>
</dbReference>
<comment type="caution">
    <text evidence="3">The sequence shown here is derived from an EMBL/GenBank/DDBJ whole genome shotgun (WGS) entry which is preliminary data.</text>
</comment>
<feature type="region of interest" description="Disordered" evidence="1">
    <location>
        <begin position="134"/>
        <end position="155"/>
    </location>
</feature>
<proteinExistence type="predicted"/>
<organism evidence="3 4">
    <name type="scientific">Thelohanellus kitauei</name>
    <name type="common">Myxosporean</name>
    <dbReference type="NCBI Taxonomy" id="669202"/>
    <lineage>
        <taxon>Eukaryota</taxon>
        <taxon>Metazoa</taxon>
        <taxon>Cnidaria</taxon>
        <taxon>Myxozoa</taxon>
        <taxon>Myxosporea</taxon>
        <taxon>Bivalvulida</taxon>
        <taxon>Platysporina</taxon>
        <taxon>Myxobolidae</taxon>
        <taxon>Thelohanellus</taxon>
    </lineage>
</organism>
<evidence type="ECO:0000313" key="3">
    <source>
        <dbReference type="EMBL" id="KII60723.1"/>
    </source>
</evidence>
<dbReference type="OrthoDB" id="199574at2759"/>
<dbReference type="EMBL" id="JWZT01005480">
    <property type="protein sequence ID" value="KII60723.1"/>
    <property type="molecule type" value="Genomic_DNA"/>
</dbReference>
<dbReference type="OMA" id="VETYETH"/>
<dbReference type="Gene3D" id="1.25.40.990">
    <property type="match status" value="1"/>
</dbReference>
<dbReference type="Proteomes" id="UP000031668">
    <property type="component" value="Unassembled WGS sequence"/>
</dbReference>
<evidence type="ECO:0000256" key="1">
    <source>
        <dbReference type="SAM" id="MobiDB-lite"/>
    </source>
</evidence>
<accession>A0A0C2I699</accession>
<keyword evidence="4" id="KW-1185">Reference proteome</keyword>
<sequence length="544" mass="63538">MHEDEASKSSETTTPQVNEQVPSQPVYPGYQYPYPYYYGAYPYYYGYNMTQPFYYTNPPAHPQVLPTATYPQPFGTQPYAPTPNKAIVKPSEPTQNPPTTSAPPRKTFASIRQESIRLALQNVQKRLEKPLSIFRDEGNETNDSTSTAEKDKKSIPKSLRDYVHRCFDACSNDSEKDRLEGMIRDFLRRVIGDGSAFTTNWQTVPIIRYNGKLPSAKREKPSKRNSLDKLMLEKKKFKKSRLRKAKAQNQNQNQNQDDDSSLIEIKKFERQQRFDAKPLIFNREIEIQNPRDKIVGMSTLLEKPYLRLTTAPDPMTVRPLNILVQSYQHVMNCWEKTRNYQYISEQLKSIRQDLTIQGIRDEFCIKVYEENARIALSMKDRDEFNQCQTCLKQLYKEGLKGNELEFIVYNILYLTYTKNHLEMANLLSTLSEANEKQESICLAIKLYIAYKDSNFLKFFNIYRKMIKMPNAVSLIQLFIDTPRIAGLKSIISSFSPRVPQEYVRKLLGFSDLIEFQSWLKDRNINFEIDKDLDCKSIRSMLYNM</sequence>
<feature type="region of interest" description="Disordered" evidence="1">
    <location>
        <begin position="73"/>
        <end position="106"/>
    </location>
</feature>
<feature type="region of interest" description="Disordered" evidence="1">
    <location>
        <begin position="1"/>
        <end position="25"/>
    </location>
</feature>
<evidence type="ECO:0000259" key="2">
    <source>
        <dbReference type="Pfam" id="PF03399"/>
    </source>
</evidence>